<feature type="domain" description="TadE-like" evidence="2">
    <location>
        <begin position="11"/>
        <end position="53"/>
    </location>
</feature>
<dbReference type="EMBL" id="BSVA01000001">
    <property type="protein sequence ID" value="GMA90128.1"/>
    <property type="molecule type" value="Genomic_DNA"/>
</dbReference>
<keyword evidence="1" id="KW-0472">Membrane</keyword>
<accession>A0ABQ6JPZ3</accession>
<sequence>MRSRSPADDDGSVAAEFAVALPAVALVLALCVGAVGVGSQQLRLQDAAADAARGLGRGESTSAVQGRVSRAAPGSVLADWSSGELVCARLTVPARGPAAVAGLRLAAESCALDGGR</sequence>
<dbReference type="NCBIfam" id="NF041390">
    <property type="entry name" value="TadE_Rv3655c"/>
    <property type="match status" value="1"/>
</dbReference>
<keyword evidence="4" id="KW-1185">Reference proteome</keyword>
<evidence type="ECO:0000259" key="2">
    <source>
        <dbReference type="Pfam" id="PF07811"/>
    </source>
</evidence>
<gene>
    <name evidence="3" type="ORF">GCM10025869_06570</name>
</gene>
<evidence type="ECO:0000256" key="1">
    <source>
        <dbReference type="SAM" id="Phobius"/>
    </source>
</evidence>
<dbReference type="Proteomes" id="UP001157069">
    <property type="component" value="Unassembled WGS sequence"/>
</dbReference>
<dbReference type="RefSeq" id="WP_284297719.1">
    <property type="nucleotide sequence ID" value="NZ_BSVA01000001.1"/>
</dbReference>
<comment type="caution">
    <text evidence="3">The sequence shown here is derived from an EMBL/GenBank/DDBJ whole genome shotgun (WGS) entry which is preliminary data.</text>
</comment>
<dbReference type="InterPro" id="IPR012495">
    <property type="entry name" value="TadE-like_dom"/>
</dbReference>
<keyword evidence="1" id="KW-0812">Transmembrane</keyword>
<keyword evidence="1" id="KW-1133">Transmembrane helix</keyword>
<dbReference type="InterPro" id="IPR049790">
    <property type="entry name" value="Rv3655c/TadE"/>
</dbReference>
<dbReference type="Pfam" id="PF07811">
    <property type="entry name" value="TadE"/>
    <property type="match status" value="1"/>
</dbReference>
<evidence type="ECO:0000313" key="4">
    <source>
        <dbReference type="Proteomes" id="UP001157069"/>
    </source>
</evidence>
<name>A0ABQ6JPZ3_9MICO</name>
<organism evidence="3 4">
    <name type="scientific">Homoserinibacter gongjuensis</name>
    <dbReference type="NCBI Taxonomy" id="1162968"/>
    <lineage>
        <taxon>Bacteria</taxon>
        <taxon>Bacillati</taxon>
        <taxon>Actinomycetota</taxon>
        <taxon>Actinomycetes</taxon>
        <taxon>Micrococcales</taxon>
        <taxon>Microbacteriaceae</taxon>
        <taxon>Homoserinibacter</taxon>
    </lineage>
</organism>
<proteinExistence type="predicted"/>
<feature type="transmembrane region" description="Helical" evidence="1">
    <location>
        <begin position="12"/>
        <end position="37"/>
    </location>
</feature>
<evidence type="ECO:0000313" key="3">
    <source>
        <dbReference type="EMBL" id="GMA90128.1"/>
    </source>
</evidence>
<reference evidence="4" key="1">
    <citation type="journal article" date="2019" name="Int. J. Syst. Evol. Microbiol.">
        <title>The Global Catalogue of Microorganisms (GCM) 10K type strain sequencing project: providing services to taxonomists for standard genome sequencing and annotation.</title>
        <authorList>
            <consortium name="The Broad Institute Genomics Platform"/>
            <consortium name="The Broad Institute Genome Sequencing Center for Infectious Disease"/>
            <person name="Wu L."/>
            <person name="Ma J."/>
        </authorList>
    </citation>
    <scope>NUCLEOTIDE SEQUENCE [LARGE SCALE GENOMIC DNA]</scope>
    <source>
        <strain evidence="4">NBRC 108755</strain>
    </source>
</reference>
<protein>
    <recommendedName>
        <fullName evidence="2">TadE-like domain-containing protein</fullName>
    </recommendedName>
</protein>